<dbReference type="EC" id="4.1.1.49" evidence="3 10"/>
<dbReference type="GO" id="GO:0005829">
    <property type="term" value="C:cytosol"/>
    <property type="evidence" value="ECO:0007669"/>
    <property type="project" value="TreeGrafter"/>
</dbReference>
<evidence type="ECO:0000256" key="2">
    <source>
        <dbReference type="ARBA" id="ARBA00006052"/>
    </source>
</evidence>
<keyword evidence="10" id="KW-0464">Manganese</keyword>
<comment type="pathway">
    <text evidence="1 10">Carbohydrate biosynthesis; gluconeogenesis.</text>
</comment>
<gene>
    <name evidence="10" type="primary">pckA</name>
    <name evidence="11" type="ORF">ADN01_06170</name>
</gene>
<dbReference type="NCBIfam" id="NF006820">
    <property type="entry name" value="PRK09344.1-2"/>
    <property type="match status" value="1"/>
</dbReference>
<feature type="binding site" evidence="10">
    <location>
        <begin position="444"/>
        <end position="445"/>
    </location>
    <ligand>
        <name>ATP</name>
        <dbReference type="ChEBI" id="CHEBI:30616"/>
    </ligand>
</feature>
<evidence type="ECO:0000313" key="12">
    <source>
        <dbReference type="Proteomes" id="UP000050501"/>
    </source>
</evidence>
<dbReference type="InterPro" id="IPR008210">
    <property type="entry name" value="PEP_carboxykinase_N"/>
</dbReference>
<dbReference type="InterPro" id="IPR001272">
    <property type="entry name" value="PEP_carboxykinase_ATP"/>
</dbReference>
<dbReference type="PROSITE" id="PS00532">
    <property type="entry name" value="PEPCK_ATP"/>
    <property type="match status" value="1"/>
</dbReference>
<dbReference type="PANTHER" id="PTHR30031">
    <property type="entry name" value="PHOSPHOENOLPYRUVATE CARBOXYKINASE ATP"/>
    <property type="match status" value="1"/>
</dbReference>
<comment type="function">
    <text evidence="10">Involved in the gluconeogenesis. Catalyzes the conversion of oxaloacetate (OAA) to phosphoenolpyruvate (PEP) through direct phosphoryl transfer between the nucleoside triphosphate and OAA.</text>
</comment>
<feature type="binding site" evidence="10">
    <location>
        <position position="202"/>
    </location>
    <ligand>
        <name>substrate</name>
    </ligand>
</feature>
<dbReference type="CDD" id="cd00484">
    <property type="entry name" value="PEPCK_ATP"/>
    <property type="match status" value="1"/>
</dbReference>
<dbReference type="Gene3D" id="2.170.8.10">
    <property type="entry name" value="Phosphoenolpyruvate Carboxykinase, domain 2"/>
    <property type="match status" value="1"/>
</dbReference>
<protein>
    <recommendedName>
        <fullName evidence="3 10">Phosphoenolpyruvate carboxykinase (ATP)</fullName>
        <shortName evidence="10">PCK</shortName>
        <shortName evidence="10">PEP carboxykinase</shortName>
        <shortName evidence="10">PEPCK</shortName>
        <ecNumber evidence="3 10">4.1.1.49</ecNumber>
    </recommendedName>
</protein>
<dbReference type="SUPFAM" id="SSF68923">
    <property type="entry name" value="PEP carboxykinase N-terminal domain"/>
    <property type="match status" value="1"/>
</dbReference>
<dbReference type="GO" id="GO:0005524">
    <property type="term" value="F:ATP binding"/>
    <property type="evidence" value="ECO:0007669"/>
    <property type="project" value="UniProtKB-UniRule"/>
</dbReference>
<feature type="binding site" evidence="10">
    <location>
        <position position="450"/>
    </location>
    <ligand>
        <name>ATP</name>
        <dbReference type="ChEBI" id="CHEBI:30616"/>
    </ligand>
</feature>
<dbReference type="PANTHER" id="PTHR30031:SF0">
    <property type="entry name" value="PHOSPHOENOLPYRUVATE CARBOXYKINASE (ATP)"/>
    <property type="match status" value="1"/>
</dbReference>
<feature type="binding site" evidence="10">
    <location>
        <position position="202"/>
    </location>
    <ligand>
        <name>Mn(2+)</name>
        <dbReference type="ChEBI" id="CHEBI:29035"/>
    </ligand>
</feature>
<name>A0A0P6XXN2_9CHLR</name>
<comment type="similarity">
    <text evidence="2 10">Belongs to the phosphoenolpyruvate carboxykinase (ATP) family.</text>
</comment>
<keyword evidence="6 10" id="KW-0210">Decarboxylase</keyword>
<evidence type="ECO:0000256" key="10">
    <source>
        <dbReference type="HAMAP-Rule" id="MF_00453"/>
    </source>
</evidence>
<dbReference type="NCBIfam" id="NF006821">
    <property type="entry name" value="PRK09344.1-3"/>
    <property type="match status" value="1"/>
</dbReference>
<feature type="binding site" evidence="10">
    <location>
        <position position="60"/>
    </location>
    <ligand>
        <name>substrate</name>
    </ligand>
</feature>
<dbReference type="HAMAP" id="MF_00453">
    <property type="entry name" value="PEPCK_ATP"/>
    <property type="match status" value="1"/>
</dbReference>
<evidence type="ECO:0000256" key="4">
    <source>
        <dbReference type="ARBA" id="ARBA00022432"/>
    </source>
</evidence>
<keyword evidence="10" id="KW-0479">Metal-binding</keyword>
<dbReference type="Gene3D" id="3.90.228.20">
    <property type="match status" value="1"/>
</dbReference>
<comment type="caution">
    <text evidence="11">The sequence shown here is derived from an EMBL/GenBank/DDBJ whole genome shotgun (WGS) entry which is preliminary data.</text>
</comment>
<feature type="binding site" evidence="10">
    <location>
        <position position="286"/>
    </location>
    <ligand>
        <name>ATP</name>
        <dbReference type="ChEBI" id="CHEBI:30616"/>
    </ligand>
</feature>
<dbReference type="AlphaFoldDB" id="A0A0P6XXN2"/>
<dbReference type="Pfam" id="PF01293">
    <property type="entry name" value="PEPCK_ATP"/>
    <property type="match status" value="1"/>
</dbReference>
<feature type="binding site" evidence="10">
    <location>
        <position position="202"/>
    </location>
    <ligand>
        <name>ATP</name>
        <dbReference type="ChEBI" id="CHEBI:30616"/>
    </ligand>
</feature>
<reference evidence="11 12" key="1">
    <citation type="submission" date="2015-07" db="EMBL/GenBank/DDBJ databases">
        <title>Genome sequence of Levilinea saccharolytica DSM 16555.</title>
        <authorList>
            <person name="Hemp J."/>
            <person name="Ward L.M."/>
            <person name="Pace L.A."/>
            <person name="Fischer W.W."/>
        </authorList>
    </citation>
    <scope>NUCLEOTIDE SEQUENCE [LARGE SCALE GENOMIC DNA]</scope>
    <source>
        <strain evidence="11 12">KIBI-1</strain>
    </source>
</reference>
<dbReference type="GO" id="GO:0004612">
    <property type="term" value="F:phosphoenolpyruvate carboxykinase (ATP) activity"/>
    <property type="evidence" value="ECO:0007669"/>
    <property type="project" value="UniProtKB-UniRule"/>
</dbReference>
<dbReference type="GO" id="GO:0006094">
    <property type="term" value="P:gluconeogenesis"/>
    <property type="evidence" value="ECO:0007669"/>
    <property type="project" value="UniProtKB-UniRule"/>
</dbReference>
<feature type="binding site" evidence="10">
    <location>
        <position position="221"/>
    </location>
    <ligand>
        <name>ATP</name>
        <dbReference type="ChEBI" id="CHEBI:30616"/>
    </ligand>
</feature>
<dbReference type="GO" id="GO:0046872">
    <property type="term" value="F:metal ion binding"/>
    <property type="evidence" value="ECO:0007669"/>
    <property type="project" value="UniProtKB-KW"/>
</dbReference>
<evidence type="ECO:0000256" key="7">
    <source>
        <dbReference type="ARBA" id="ARBA00022840"/>
    </source>
</evidence>
<evidence type="ECO:0000256" key="5">
    <source>
        <dbReference type="ARBA" id="ARBA00022741"/>
    </source>
</evidence>
<evidence type="ECO:0000256" key="8">
    <source>
        <dbReference type="ARBA" id="ARBA00023239"/>
    </source>
</evidence>
<keyword evidence="10" id="KW-0963">Cytoplasm</keyword>
<dbReference type="NCBIfam" id="TIGR00224">
    <property type="entry name" value="pckA"/>
    <property type="match status" value="1"/>
</dbReference>
<comment type="subcellular location">
    <subcellularLocation>
        <location evidence="10">Cytoplasm</location>
    </subcellularLocation>
</comment>
<feature type="binding site" evidence="10">
    <location>
        <position position="196"/>
    </location>
    <ligand>
        <name>substrate</name>
    </ligand>
</feature>
<feature type="binding site" evidence="10">
    <location>
        <begin position="237"/>
        <end position="245"/>
    </location>
    <ligand>
        <name>ATP</name>
        <dbReference type="ChEBI" id="CHEBI:30616"/>
    </ligand>
</feature>
<evidence type="ECO:0000256" key="1">
    <source>
        <dbReference type="ARBA" id="ARBA00004742"/>
    </source>
</evidence>
<feature type="binding site" evidence="10">
    <location>
        <position position="324"/>
    </location>
    <ligand>
        <name>ATP</name>
        <dbReference type="ChEBI" id="CHEBI:30616"/>
    </ligand>
</feature>
<dbReference type="Proteomes" id="UP000050501">
    <property type="component" value="Unassembled WGS sequence"/>
</dbReference>
<keyword evidence="5 10" id="KW-0547">Nucleotide-binding</keyword>
<dbReference type="InterPro" id="IPR015994">
    <property type="entry name" value="PEPCK_ATP_CS"/>
</dbReference>
<keyword evidence="4 10" id="KW-0312">Gluconeogenesis</keyword>
<organism evidence="11 12">
    <name type="scientific">Levilinea saccharolytica</name>
    <dbReference type="NCBI Taxonomy" id="229921"/>
    <lineage>
        <taxon>Bacteria</taxon>
        <taxon>Bacillati</taxon>
        <taxon>Chloroflexota</taxon>
        <taxon>Anaerolineae</taxon>
        <taxon>Anaerolineales</taxon>
        <taxon>Anaerolineaceae</taxon>
        <taxon>Levilinea</taxon>
    </lineage>
</organism>
<dbReference type="InterPro" id="IPR013035">
    <property type="entry name" value="PEP_carboxykinase_C"/>
</dbReference>
<evidence type="ECO:0000256" key="9">
    <source>
        <dbReference type="ARBA" id="ARBA00047371"/>
    </source>
</evidence>
<accession>A0A0P6XXN2</accession>
<keyword evidence="8 10" id="KW-0456">Lyase</keyword>
<dbReference type="Gene3D" id="3.40.449.10">
    <property type="entry name" value="Phosphoenolpyruvate Carboxykinase, domain 1"/>
    <property type="match status" value="1"/>
</dbReference>
<proteinExistence type="inferred from homology"/>
<dbReference type="STRING" id="229921.ADN01_06170"/>
<comment type="catalytic activity">
    <reaction evidence="9 10">
        <text>oxaloacetate + ATP = phosphoenolpyruvate + ADP + CO2</text>
        <dbReference type="Rhea" id="RHEA:18617"/>
        <dbReference type="ChEBI" id="CHEBI:16452"/>
        <dbReference type="ChEBI" id="CHEBI:16526"/>
        <dbReference type="ChEBI" id="CHEBI:30616"/>
        <dbReference type="ChEBI" id="CHEBI:58702"/>
        <dbReference type="ChEBI" id="CHEBI:456216"/>
        <dbReference type="EC" id="4.1.1.49"/>
    </reaction>
</comment>
<dbReference type="OrthoDB" id="9806325at2"/>
<evidence type="ECO:0000313" key="11">
    <source>
        <dbReference type="EMBL" id="KPL84972.1"/>
    </source>
</evidence>
<dbReference type="UniPathway" id="UPA00138"/>
<dbReference type="PATRIC" id="fig|229921.5.peg.2123"/>
<dbReference type="SUPFAM" id="SSF53795">
    <property type="entry name" value="PEP carboxykinase-like"/>
    <property type="match status" value="1"/>
</dbReference>
<feature type="binding site" evidence="10">
    <location>
        <position position="258"/>
    </location>
    <ligand>
        <name>Mn(2+)</name>
        <dbReference type="ChEBI" id="CHEBI:29035"/>
    </ligand>
</feature>
<dbReference type="RefSeq" id="WP_062418435.1">
    <property type="nucleotide sequence ID" value="NZ_DF967974.1"/>
</dbReference>
<dbReference type="PIRSF" id="PIRSF006294">
    <property type="entry name" value="PEP_crbxkin"/>
    <property type="match status" value="1"/>
</dbReference>
<feature type="binding site" evidence="10">
    <location>
        <position position="324"/>
    </location>
    <ligand>
        <name>substrate</name>
    </ligand>
</feature>
<keyword evidence="7 10" id="KW-0067">ATP-binding</keyword>
<sequence>MKSESLVGVTRLEDQGLKHLKAALFNLPPAALVEQSIERSEAILSNSGAVIVNTGKFTGRSPNDKFVIQHNTAQDDEIWWGKVNVPMSEEAFDRLHQKMLAYLQGRTVYIKDMMVGAHPDYKLPIRVITEKAWQALFSHDLFIRPTAEEQITHTPEYTILVCPDFKADPKVDGTRSSTFILVNFQKKLVLIGGTHYAGEIKKSVFTVMNYEMPRRGVLSMHCSANVGAKGDVALFFGLSGTGKTTLSSSPDRQLIGDDEHGWSDTSIFNIEGGCYAKTIRLKPELEPLIWDACQRFGSVLENVDYNTDSRKIDFDSERFTENTRGAYPLDYVANHVESGYAGHPENIFFLSADAFGVLPPISRLTPEQAMYYFLSGYTSKLAGTEKDLGSEPQATFSTCFGAPFLPLHPGRYADLLGEKIQKHQVRVWLINTGWSGGAYGTGSRIKLPYTRAMIRAALNGELDRIAMQKDPYFGLSVPVSCPDVPAEMLLPHTLWKDTTAYEKQARGLISRFEENFKQFAQQVPAEVVKAGPHNG</sequence>
<comment type="cofactor">
    <cofactor evidence="10">
        <name>Mn(2+)</name>
        <dbReference type="ChEBI" id="CHEBI:29035"/>
    </cofactor>
    <text evidence="10">Binds 1 Mn(2+) ion per subunit.</text>
</comment>
<keyword evidence="12" id="KW-1185">Reference proteome</keyword>
<feature type="binding site" evidence="10">
    <location>
        <position position="221"/>
    </location>
    <ligand>
        <name>Mn(2+)</name>
        <dbReference type="ChEBI" id="CHEBI:29035"/>
    </ligand>
</feature>
<dbReference type="EMBL" id="LGCM01000027">
    <property type="protein sequence ID" value="KPL84972.1"/>
    <property type="molecule type" value="Genomic_DNA"/>
</dbReference>
<evidence type="ECO:0000256" key="3">
    <source>
        <dbReference type="ARBA" id="ARBA00012363"/>
    </source>
</evidence>
<evidence type="ECO:0000256" key="6">
    <source>
        <dbReference type="ARBA" id="ARBA00022793"/>
    </source>
</evidence>